<dbReference type="AlphaFoldDB" id="A0A9X3F119"/>
<accession>A0A9X3F119</accession>
<evidence type="ECO:0000313" key="8">
    <source>
        <dbReference type="EMBL" id="MCY1009366.1"/>
    </source>
</evidence>
<dbReference type="Proteomes" id="UP001150924">
    <property type="component" value="Unassembled WGS sequence"/>
</dbReference>
<dbReference type="Pfam" id="PF00069">
    <property type="entry name" value="Pkinase"/>
    <property type="match status" value="1"/>
</dbReference>
<feature type="transmembrane region" description="Helical" evidence="6">
    <location>
        <begin position="327"/>
        <end position="347"/>
    </location>
</feature>
<feature type="compositionally biased region" description="Low complexity" evidence="5">
    <location>
        <begin position="512"/>
        <end position="522"/>
    </location>
</feature>
<feature type="compositionally biased region" description="Low complexity" evidence="5">
    <location>
        <begin position="529"/>
        <end position="541"/>
    </location>
</feature>
<keyword evidence="6" id="KW-0812">Transmembrane</keyword>
<dbReference type="PANTHER" id="PTHR43289">
    <property type="entry name" value="MITOGEN-ACTIVATED PROTEIN KINASE KINASE KINASE 20-RELATED"/>
    <property type="match status" value="1"/>
</dbReference>
<evidence type="ECO:0000256" key="3">
    <source>
        <dbReference type="ARBA" id="ARBA00022777"/>
    </source>
</evidence>
<feature type="compositionally biased region" description="Low complexity" evidence="5">
    <location>
        <begin position="407"/>
        <end position="418"/>
    </location>
</feature>
<dbReference type="InterPro" id="IPR000719">
    <property type="entry name" value="Prot_kinase_dom"/>
</dbReference>
<keyword evidence="6" id="KW-1133">Transmembrane helix</keyword>
<dbReference type="SUPFAM" id="SSF56112">
    <property type="entry name" value="Protein kinase-like (PK-like)"/>
    <property type="match status" value="1"/>
</dbReference>
<evidence type="ECO:0000256" key="4">
    <source>
        <dbReference type="ARBA" id="ARBA00022840"/>
    </source>
</evidence>
<dbReference type="GO" id="GO:0004674">
    <property type="term" value="F:protein serine/threonine kinase activity"/>
    <property type="evidence" value="ECO:0007669"/>
    <property type="project" value="TreeGrafter"/>
</dbReference>
<feature type="compositionally biased region" description="Low complexity" evidence="5">
    <location>
        <begin position="358"/>
        <end position="386"/>
    </location>
</feature>
<dbReference type="InterPro" id="IPR011009">
    <property type="entry name" value="Kinase-like_dom_sf"/>
</dbReference>
<sequence length="578" mass="61256">MTSTTDINAEAATLPTLDSNSSEPPVTDARAPDRAASSAGHQLGRYRVLRVLGQGSAGVVHTAYDQILDRVVALKTVRTDRSTSTGVGRFIREAKALARLSHPNIVHIYDVSTSGGQVFLAMEFIRGRTLRQHLADHGGAPCSDIVALFVAAGQGLAAVHRAGLVHRDFKPDNVMVGDDGRVRVLDFGLVRDAQSDPSQEAGGRAVFDVDLTTTGCVLGTPAYMAPEQHRGGEADARSDVFSFCASLYEALYGERPFVADSYEALRAAMLEGTVRPPTQSRVPAWLRDVVLRGLRADPAARWQAMEPLLAALAADLGARRRRWLRRIGLVSAIAGLTLVGTLATLQLRRAGSRSGSKPWRPSTSPASRPSRSPSEPTRRSPPSSRIPRTEGPARSRRPGSTGAIADAPRAGATRRSPTTPAPTPRRPRARTRARRCDGSPASTSAAGTPRRSRRSSRPCPPSSTIPRRPTSASPRPCAAATCRRPTASPKRRRPGSVRCSACSRRACRRASARALRSPCPRAGRGAPRSSTTGATSSCSSTPGCVPAPAGAPTRGSISSRATHRGRSRSTATRAGCST</sequence>
<protein>
    <submittedName>
        <fullName evidence="8">Protein kinase</fullName>
    </submittedName>
</protein>
<dbReference type="PROSITE" id="PS00108">
    <property type="entry name" value="PROTEIN_KINASE_ST"/>
    <property type="match status" value="1"/>
</dbReference>
<dbReference type="GO" id="GO:0005524">
    <property type="term" value="F:ATP binding"/>
    <property type="evidence" value="ECO:0007669"/>
    <property type="project" value="UniProtKB-KW"/>
</dbReference>
<comment type="caution">
    <text evidence="8">The sequence shown here is derived from an EMBL/GenBank/DDBJ whole genome shotgun (WGS) entry which is preliminary data.</text>
</comment>
<feature type="region of interest" description="Disordered" evidence="5">
    <location>
        <begin position="1"/>
        <end position="38"/>
    </location>
</feature>
<organism evidence="8 9">
    <name type="scientific">Nannocystis pusilla</name>
    <dbReference type="NCBI Taxonomy" id="889268"/>
    <lineage>
        <taxon>Bacteria</taxon>
        <taxon>Pseudomonadati</taxon>
        <taxon>Myxococcota</taxon>
        <taxon>Polyangia</taxon>
        <taxon>Nannocystales</taxon>
        <taxon>Nannocystaceae</taxon>
        <taxon>Nannocystis</taxon>
    </lineage>
</organism>
<evidence type="ECO:0000259" key="7">
    <source>
        <dbReference type="PROSITE" id="PS50011"/>
    </source>
</evidence>
<proteinExistence type="predicted"/>
<feature type="compositionally biased region" description="Low complexity" evidence="5">
    <location>
        <begin position="464"/>
        <end position="488"/>
    </location>
</feature>
<feature type="compositionally biased region" description="Polar residues" evidence="5">
    <location>
        <begin position="568"/>
        <end position="578"/>
    </location>
</feature>
<keyword evidence="4" id="KW-0067">ATP-binding</keyword>
<gene>
    <name evidence="8" type="ORF">OV079_28135</name>
</gene>
<dbReference type="PANTHER" id="PTHR43289:SF6">
    <property type="entry name" value="SERINE_THREONINE-PROTEIN KINASE NEKL-3"/>
    <property type="match status" value="1"/>
</dbReference>
<evidence type="ECO:0000256" key="1">
    <source>
        <dbReference type="ARBA" id="ARBA00022679"/>
    </source>
</evidence>
<keyword evidence="1" id="KW-0808">Transferase</keyword>
<keyword evidence="9" id="KW-1185">Reference proteome</keyword>
<keyword evidence="3 8" id="KW-0418">Kinase</keyword>
<evidence type="ECO:0000313" key="9">
    <source>
        <dbReference type="Proteomes" id="UP001150924"/>
    </source>
</evidence>
<evidence type="ECO:0000256" key="2">
    <source>
        <dbReference type="ARBA" id="ARBA00022741"/>
    </source>
</evidence>
<dbReference type="Gene3D" id="1.10.510.10">
    <property type="entry name" value="Transferase(Phosphotransferase) domain 1"/>
    <property type="match status" value="1"/>
</dbReference>
<dbReference type="InterPro" id="IPR008271">
    <property type="entry name" value="Ser/Thr_kinase_AS"/>
</dbReference>
<dbReference type="RefSeq" id="WP_267772030.1">
    <property type="nucleotide sequence ID" value="NZ_JAPNKE010000002.1"/>
</dbReference>
<reference evidence="8" key="1">
    <citation type="submission" date="2022-11" db="EMBL/GenBank/DDBJ databases">
        <title>Minimal conservation of predation-associated metabolite biosynthetic gene clusters underscores biosynthetic potential of Myxococcota including descriptions for ten novel species: Archangium lansinium sp. nov., Myxococcus landrumus sp. nov., Nannocystis bai.</title>
        <authorList>
            <person name="Ahearne A."/>
            <person name="Stevens C."/>
            <person name="Phillips K."/>
        </authorList>
    </citation>
    <scope>NUCLEOTIDE SEQUENCE</scope>
    <source>
        <strain evidence="8">Na p29</strain>
    </source>
</reference>
<evidence type="ECO:0000256" key="5">
    <source>
        <dbReference type="SAM" id="MobiDB-lite"/>
    </source>
</evidence>
<dbReference type="CDD" id="cd14014">
    <property type="entry name" value="STKc_PknB_like"/>
    <property type="match status" value="1"/>
</dbReference>
<evidence type="ECO:0000256" key="6">
    <source>
        <dbReference type="SAM" id="Phobius"/>
    </source>
</evidence>
<dbReference type="EMBL" id="JAPNKE010000002">
    <property type="protein sequence ID" value="MCY1009366.1"/>
    <property type="molecule type" value="Genomic_DNA"/>
</dbReference>
<name>A0A9X3F119_9BACT</name>
<dbReference type="Gene3D" id="3.30.200.20">
    <property type="entry name" value="Phosphorylase Kinase, domain 1"/>
    <property type="match status" value="1"/>
</dbReference>
<feature type="region of interest" description="Disordered" evidence="5">
    <location>
        <begin position="349"/>
        <end position="578"/>
    </location>
</feature>
<dbReference type="PROSITE" id="PS50011">
    <property type="entry name" value="PROTEIN_KINASE_DOM"/>
    <property type="match status" value="1"/>
</dbReference>
<keyword evidence="2" id="KW-0547">Nucleotide-binding</keyword>
<feature type="domain" description="Protein kinase" evidence="7">
    <location>
        <begin position="46"/>
        <end position="324"/>
    </location>
</feature>
<keyword evidence="6" id="KW-0472">Membrane</keyword>